<sequence>MIHVLVNLLGLTILAQQTPEHTHPPHPQDLGGEPSLPGTPTLTIARVTSLLLGLMGSPCTGPGVNLLGLLDNEPILDQLTDFSRELAMEISLTSLGSSQTLPLPHLSTLEASRFCSLRETIAAAAA</sequence>
<feature type="chain" id="PRO_5006056506" evidence="2">
    <location>
        <begin position="18"/>
        <end position="126"/>
    </location>
</feature>
<dbReference type="FunCoup" id="A0A0P0W085">
    <property type="interactions" value="1"/>
</dbReference>
<reference evidence="3 4" key="2">
    <citation type="journal article" date="2013" name="Plant Cell Physiol.">
        <title>Rice Annotation Project Database (RAP-DB): an integrative and interactive database for rice genomics.</title>
        <authorList>
            <person name="Sakai H."/>
            <person name="Lee S.S."/>
            <person name="Tanaka T."/>
            <person name="Numa H."/>
            <person name="Kim J."/>
            <person name="Kawahara Y."/>
            <person name="Wakimoto H."/>
            <person name="Yang C.C."/>
            <person name="Iwamoto M."/>
            <person name="Abe T."/>
            <person name="Yamada Y."/>
            <person name="Muto A."/>
            <person name="Inokuchi H."/>
            <person name="Ikemura T."/>
            <person name="Matsumoto T."/>
            <person name="Sasaki T."/>
            <person name="Itoh T."/>
        </authorList>
    </citation>
    <scope>NUCLEOTIDE SEQUENCE [LARGE SCALE GENOMIC DNA]</scope>
    <source>
        <strain evidence="4">cv. Nipponbare</strain>
    </source>
</reference>
<dbReference type="EMBL" id="AP014959">
    <property type="protein sequence ID" value="BAS85050.1"/>
    <property type="molecule type" value="Genomic_DNA"/>
</dbReference>
<name>A0A0P0W085_ORYSJ</name>
<keyword evidence="2" id="KW-0732">Signal</keyword>
<accession>A0A0P0W085</accession>
<dbReference type="Proteomes" id="UP000059680">
    <property type="component" value="Chromosome 3"/>
</dbReference>
<dbReference type="PaxDb" id="39947-A0A0P0W085"/>
<gene>
    <name evidence="3" type="ordered locus">Os03g0579550</name>
    <name evidence="3" type="ORF">OSNPB_030579550</name>
</gene>
<evidence type="ECO:0000313" key="3">
    <source>
        <dbReference type="EMBL" id="BAS85050.1"/>
    </source>
</evidence>
<reference evidence="3 4" key="3">
    <citation type="journal article" date="2013" name="Rice">
        <title>Improvement of the Oryza sativa Nipponbare reference genome using next generation sequence and optical map data.</title>
        <authorList>
            <person name="Kawahara Y."/>
            <person name="de la Bastide M."/>
            <person name="Hamilton J.P."/>
            <person name="Kanamori H."/>
            <person name="McCombie W.R."/>
            <person name="Ouyang S."/>
            <person name="Schwartz D.C."/>
            <person name="Tanaka T."/>
            <person name="Wu J."/>
            <person name="Zhou S."/>
            <person name="Childs K.L."/>
            <person name="Davidson R.M."/>
            <person name="Lin H."/>
            <person name="Quesada-Ocampo L."/>
            <person name="Vaillancourt B."/>
            <person name="Sakai H."/>
            <person name="Lee S.S."/>
            <person name="Kim J."/>
            <person name="Numa H."/>
            <person name="Itoh T."/>
            <person name="Buell C.R."/>
            <person name="Matsumoto T."/>
        </authorList>
    </citation>
    <scope>NUCLEOTIDE SEQUENCE [LARGE SCALE GENOMIC DNA]</scope>
    <source>
        <strain evidence="4">cv. Nipponbare</strain>
    </source>
</reference>
<dbReference type="InParanoid" id="A0A0P0W085"/>
<evidence type="ECO:0000256" key="2">
    <source>
        <dbReference type="SAM" id="SignalP"/>
    </source>
</evidence>
<evidence type="ECO:0000256" key="1">
    <source>
        <dbReference type="SAM" id="MobiDB-lite"/>
    </source>
</evidence>
<feature type="non-terminal residue" evidence="3">
    <location>
        <position position="126"/>
    </location>
</feature>
<evidence type="ECO:0000313" key="4">
    <source>
        <dbReference type="Proteomes" id="UP000059680"/>
    </source>
</evidence>
<keyword evidence="4" id="KW-1185">Reference proteome</keyword>
<proteinExistence type="predicted"/>
<organism evidence="3 4">
    <name type="scientific">Oryza sativa subsp. japonica</name>
    <name type="common">Rice</name>
    <dbReference type="NCBI Taxonomy" id="39947"/>
    <lineage>
        <taxon>Eukaryota</taxon>
        <taxon>Viridiplantae</taxon>
        <taxon>Streptophyta</taxon>
        <taxon>Embryophyta</taxon>
        <taxon>Tracheophyta</taxon>
        <taxon>Spermatophyta</taxon>
        <taxon>Magnoliopsida</taxon>
        <taxon>Liliopsida</taxon>
        <taxon>Poales</taxon>
        <taxon>Poaceae</taxon>
        <taxon>BOP clade</taxon>
        <taxon>Oryzoideae</taxon>
        <taxon>Oryzeae</taxon>
        <taxon>Oryzinae</taxon>
        <taxon>Oryza</taxon>
        <taxon>Oryza sativa</taxon>
    </lineage>
</organism>
<dbReference type="Gramene" id="Os03t0579550-00">
    <property type="protein sequence ID" value="Os03t0579550-00"/>
    <property type="gene ID" value="Os03g0579550"/>
</dbReference>
<reference evidence="4" key="1">
    <citation type="journal article" date="2005" name="Nature">
        <title>The map-based sequence of the rice genome.</title>
        <authorList>
            <consortium name="International rice genome sequencing project (IRGSP)"/>
            <person name="Matsumoto T."/>
            <person name="Wu J."/>
            <person name="Kanamori H."/>
            <person name="Katayose Y."/>
            <person name="Fujisawa M."/>
            <person name="Namiki N."/>
            <person name="Mizuno H."/>
            <person name="Yamamoto K."/>
            <person name="Antonio B.A."/>
            <person name="Baba T."/>
            <person name="Sakata K."/>
            <person name="Nagamura Y."/>
            <person name="Aoki H."/>
            <person name="Arikawa K."/>
            <person name="Arita K."/>
            <person name="Bito T."/>
            <person name="Chiden Y."/>
            <person name="Fujitsuka N."/>
            <person name="Fukunaka R."/>
            <person name="Hamada M."/>
            <person name="Harada C."/>
            <person name="Hayashi A."/>
            <person name="Hijishita S."/>
            <person name="Honda M."/>
            <person name="Hosokawa S."/>
            <person name="Ichikawa Y."/>
            <person name="Idonuma A."/>
            <person name="Iijima M."/>
            <person name="Ikeda M."/>
            <person name="Ikeno M."/>
            <person name="Ito K."/>
            <person name="Ito S."/>
            <person name="Ito T."/>
            <person name="Ito Y."/>
            <person name="Ito Y."/>
            <person name="Iwabuchi A."/>
            <person name="Kamiya K."/>
            <person name="Karasawa W."/>
            <person name="Kurita K."/>
            <person name="Katagiri S."/>
            <person name="Kikuta A."/>
            <person name="Kobayashi H."/>
            <person name="Kobayashi N."/>
            <person name="Machita K."/>
            <person name="Maehara T."/>
            <person name="Masukawa M."/>
            <person name="Mizubayashi T."/>
            <person name="Mukai Y."/>
            <person name="Nagasaki H."/>
            <person name="Nagata Y."/>
            <person name="Naito S."/>
            <person name="Nakashima M."/>
            <person name="Nakama Y."/>
            <person name="Nakamichi Y."/>
            <person name="Nakamura M."/>
            <person name="Meguro A."/>
            <person name="Negishi M."/>
            <person name="Ohta I."/>
            <person name="Ohta T."/>
            <person name="Okamoto M."/>
            <person name="Ono N."/>
            <person name="Saji S."/>
            <person name="Sakaguchi M."/>
            <person name="Sakai K."/>
            <person name="Shibata M."/>
            <person name="Shimokawa T."/>
            <person name="Song J."/>
            <person name="Takazaki Y."/>
            <person name="Terasawa K."/>
            <person name="Tsugane M."/>
            <person name="Tsuji K."/>
            <person name="Ueda S."/>
            <person name="Waki K."/>
            <person name="Yamagata H."/>
            <person name="Yamamoto M."/>
            <person name="Yamamoto S."/>
            <person name="Yamane H."/>
            <person name="Yoshiki S."/>
            <person name="Yoshihara R."/>
            <person name="Yukawa K."/>
            <person name="Zhong H."/>
            <person name="Yano M."/>
            <person name="Yuan Q."/>
            <person name="Ouyang S."/>
            <person name="Liu J."/>
            <person name="Jones K.M."/>
            <person name="Gansberger K."/>
            <person name="Moffat K."/>
            <person name="Hill J."/>
            <person name="Bera J."/>
            <person name="Fadrosh D."/>
            <person name="Jin S."/>
            <person name="Johri S."/>
            <person name="Kim M."/>
            <person name="Overton L."/>
            <person name="Reardon M."/>
            <person name="Tsitrin T."/>
            <person name="Vuong H."/>
            <person name="Weaver B."/>
            <person name="Ciecko A."/>
            <person name="Tallon L."/>
            <person name="Jackson J."/>
            <person name="Pai G."/>
            <person name="Aken S.V."/>
            <person name="Utterback T."/>
            <person name="Reidmuller S."/>
            <person name="Feldblyum T."/>
            <person name="Hsiao J."/>
            <person name="Zismann V."/>
            <person name="Iobst S."/>
            <person name="de Vazeille A.R."/>
            <person name="Buell C.R."/>
            <person name="Ying K."/>
            <person name="Li Y."/>
            <person name="Lu T."/>
            <person name="Huang Y."/>
            <person name="Zhao Q."/>
            <person name="Feng Q."/>
            <person name="Zhang L."/>
            <person name="Zhu J."/>
            <person name="Weng Q."/>
            <person name="Mu J."/>
            <person name="Lu Y."/>
            <person name="Fan D."/>
            <person name="Liu Y."/>
            <person name="Guan J."/>
            <person name="Zhang Y."/>
            <person name="Yu S."/>
            <person name="Liu X."/>
            <person name="Zhang Y."/>
            <person name="Hong G."/>
            <person name="Han B."/>
            <person name="Choisne N."/>
            <person name="Demange N."/>
            <person name="Orjeda G."/>
            <person name="Samain S."/>
            <person name="Cattolico L."/>
            <person name="Pelletier E."/>
            <person name="Couloux A."/>
            <person name="Segurens B."/>
            <person name="Wincker P."/>
            <person name="D'Hont A."/>
            <person name="Scarpelli C."/>
            <person name="Weissenbach J."/>
            <person name="Salanoubat M."/>
            <person name="Quetier F."/>
            <person name="Yu Y."/>
            <person name="Kim H.R."/>
            <person name="Rambo T."/>
            <person name="Currie J."/>
            <person name="Collura K."/>
            <person name="Luo M."/>
            <person name="Yang T."/>
            <person name="Ammiraju J.S.S."/>
            <person name="Engler F."/>
            <person name="Soderlund C."/>
            <person name="Wing R.A."/>
            <person name="Palmer L.E."/>
            <person name="de la Bastide M."/>
            <person name="Spiegel L."/>
            <person name="Nascimento L."/>
            <person name="Zutavern T."/>
            <person name="O'Shaughnessy A."/>
            <person name="Dike S."/>
            <person name="Dedhia N."/>
            <person name="Preston R."/>
            <person name="Balija V."/>
            <person name="McCombie W.R."/>
            <person name="Chow T."/>
            <person name="Chen H."/>
            <person name="Chung M."/>
            <person name="Chen C."/>
            <person name="Shaw J."/>
            <person name="Wu H."/>
            <person name="Hsiao K."/>
            <person name="Chao Y."/>
            <person name="Chu M."/>
            <person name="Cheng C."/>
            <person name="Hour A."/>
            <person name="Lee P."/>
            <person name="Lin S."/>
            <person name="Lin Y."/>
            <person name="Liou J."/>
            <person name="Liu S."/>
            <person name="Hsing Y."/>
            <person name="Raghuvanshi S."/>
            <person name="Mohanty A."/>
            <person name="Bharti A.K."/>
            <person name="Gaur A."/>
            <person name="Gupta V."/>
            <person name="Kumar D."/>
            <person name="Ravi V."/>
            <person name="Vij S."/>
            <person name="Kapur A."/>
            <person name="Khurana P."/>
            <person name="Khurana P."/>
            <person name="Khurana J.P."/>
            <person name="Tyagi A.K."/>
            <person name="Gaikwad K."/>
            <person name="Singh A."/>
            <person name="Dalal V."/>
            <person name="Srivastava S."/>
            <person name="Dixit A."/>
            <person name="Pal A.K."/>
            <person name="Ghazi I.A."/>
            <person name="Yadav M."/>
            <person name="Pandit A."/>
            <person name="Bhargava A."/>
            <person name="Sureshbabu K."/>
            <person name="Batra K."/>
            <person name="Sharma T.R."/>
            <person name="Mohapatra T."/>
            <person name="Singh N.K."/>
            <person name="Messing J."/>
            <person name="Nelson A.B."/>
            <person name="Fuks G."/>
            <person name="Kavchok S."/>
            <person name="Keizer G."/>
            <person name="Linton E."/>
            <person name="Llaca V."/>
            <person name="Song R."/>
            <person name="Tanyolac B."/>
            <person name="Young S."/>
            <person name="Ho-Il K."/>
            <person name="Hahn J.H."/>
            <person name="Sangsakoo G."/>
            <person name="Vanavichit A."/>
            <person name="de Mattos Luiz.A.T."/>
            <person name="Zimmer P.D."/>
            <person name="Malone G."/>
            <person name="Dellagostin O."/>
            <person name="de Oliveira A.C."/>
            <person name="Bevan M."/>
            <person name="Bancroft I."/>
            <person name="Minx P."/>
            <person name="Cordum H."/>
            <person name="Wilson R."/>
            <person name="Cheng Z."/>
            <person name="Jin W."/>
            <person name="Jiang J."/>
            <person name="Leong S.A."/>
            <person name="Iwama H."/>
            <person name="Gojobori T."/>
            <person name="Itoh T."/>
            <person name="Niimura Y."/>
            <person name="Fujii Y."/>
            <person name="Habara T."/>
            <person name="Sakai H."/>
            <person name="Sato Y."/>
            <person name="Wilson G."/>
            <person name="Kumar K."/>
            <person name="McCouch S."/>
            <person name="Juretic N."/>
            <person name="Hoen D."/>
            <person name="Wright S."/>
            <person name="Bruskiewich R."/>
            <person name="Bureau T."/>
            <person name="Miyao A."/>
            <person name="Hirochika H."/>
            <person name="Nishikawa T."/>
            <person name="Kadowaki K."/>
            <person name="Sugiura M."/>
            <person name="Burr B."/>
            <person name="Sasaki T."/>
        </authorList>
    </citation>
    <scope>NUCLEOTIDE SEQUENCE [LARGE SCALE GENOMIC DNA]</scope>
    <source>
        <strain evidence="4">cv. Nipponbare</strain>
    </source>
</reference>
<feature type="signal peptide" evidence="2">
    <location>
        <begin position="1"/>
        <end position="17"/>
    </location>
</feature>
<protein>
    <submittedName>
        <fullName evidence="3">Os03g0579550 protein</fullName>
    </submittedName>
</protein>
<dbReference type="eggNOG" id="ENOG502R3IK">
    <property type="taxonomic scope" value="Eukaryota"/>
</dbReference>
<feature type="region of interest" description="Disordered" evidence="1">
    <location>
        <begin position="18"/>
        <end position="38"/>
    </location>
</feature>
<dbReference type="AlphaFoldDB" id="A0A0P0W085"/>